<evidence type="ECO:0000259" key="2">
    <source>
        <dbReference type="PROSITE" id="PS50003"/>
    </source>
</evidence>
<proteinExistence type="predicted"/>
<comment type="caution">
    <text evidence="3">The sequence shown here is derived from an EMBL/GenBank/DDBJ whole genome shotgun (WGS) entry which is preliminary data.</text>
</comment>
<dbReference type="InterPro" id="IPR039483">
    <property type="entry name" value="Meu6_PH_dom"/>
</dbReference>
<evidence type="ECO:0000256" key="1">
    <source>
        <dbReference type="SAM" id="MobiDB-lite"/>
    </source>
</evidence>
<accession>A0A9P3HD47</accession>
<reference evidence="3" key="2">
    <citation type="journal article" date="2022" name="Microbiol. Resour. Announc.">
        <title>Whole-Genome Sequence of Entomortierella parvispora E1425, a Mucoromycotan Fungus Associated with Burkholderiaceae-Related Endosymbiotic Bacteria.</title>
        <authorList>
            <person name="Herlambang A."/>
            <person name="Guo Y."/>
            <person name="Takashima Y."/>
            <person name="Narisawa K."/>
            <person name="Ohta H."/>
            <person name="Nishizawa T."/>
        </authorList>
    </citation>
    <scope>NUCLEOTIDE SEQUENCE</scope>
    <source>
        <strain evidence="3">E1425</strain>
    </source>
</reference>
<feature type="region of interest" description="Disordered" evidence="1">
    <location>
        <begin position="78"/>
        <end position="115"/>
    </location>
</feature>
<dbReference type="Gene3D" id="2.30.29.30">
    <property type="entry name" value="Pleckstrin-homology domain (PH domain)/Phosphotyrosine-binding domain (PTB)"/>
    <property type="match status" value="1"/>
</dbReference>
<dbReference type="AlphaFoldDB" id="A0A9P3HD47"/>
<evidence type="ECO:0000313" key="3">
    <source>
        <dbReference type="EMBL" id="GJJ74308.1"/>
    </source>
</evidence>
<dbReference type="InterPro" id="IPR051707">
    <property type="entry name" value="PI-Interact_SigTrans_Reg"/>
</dbReference>
<name>A0A9P3HD47_9FUNG</name>
<feature type="compositionally biased region" description="Acidic residues" evidence="1">
    <location>
        <begin position="567"/>
        <end position="577"/>
    </location>
</feature>
<protein>
    <recommendedName>
        <fullName evidence="2">PH domain-containing protein</fullName>
    </recommendedName>
</protein>
<sequence>MTKSDTEAEVVVAEVEVAEPAVAASSTTEEEEEDIDIEAGYLQKKGTNPLNPWNKRYFAFGSEPVALSNLQGLHKRNERRVKAAPAPAAAAEPAAEAAGKGKEPAKDAPAATPAPSVQEVYEEANKDLLINIAHATTKGEGLLFYHKSDDALHRSNPLGIINLRDVNSVERVEKSSKNRSFVVNTKNRDYHFSAESPQKAKGWVKAIQEKADQAKAASDPQESPEFQEIYKKLVAREAFEHVKNSANIVSDGDINSDGEPDDIEIEGGEPIVKKRKSFFGFSAVATSHEKKKEGGITTEVSTEQHQDLTHVQDGDVDALKTHESENAVAHTTDGATSPAPAETPKSPKAKSGGFKLFGKKAPKVEEAPAAPAEHPLTVDEAKAQALKAVDDAVEESKKKAAEAKADQPPAPPAPEKKPGFLASLFHKKPAAPPAQVATPNEETVVVSSEKNLSDVVTAEGEATSQSAAGFFSRVTKGKDKNEVEVKSSEISTDDVVTAEGSTHVQHIEGTDASAVKEDGENRVDLSTTDETVATADKVERKPSLLKRLGDAVRPAKAVEEAAPAEEAVPEETAEETASEVPAAATEVVVEDTKVTEVAEVEVVA</sequence>
<evidence type="ECO:0000313" key="4">
    <source>
        <dbReference type="Proteomes" id="UP000827284"/>
    </source>
</evidence>
<feature type="region of interest" description="Disordered" evidence="1">
    <location>
        <begin position="554"/>
        <end position="583"/>
    </location>
</feature>
<feature type="compositionally biased region" description="Low complexity" evidence="1">
    <location>
        <begin position="554"/>
        <end position="566"/>
    </location>
</feature>
<feature type="region of interest" description="Disordered" evidence="1">
    <location>
        <begin position="287"/>
        <end position="449"/>
    </location>
</feature>
<reference evidence="3" key="1">
    <citation type="submission" date="2021-11" db="EMBL/GenBank/DDBJ databases">
        <authorList>
            <person name="Herlambang A."/>
            <person name="Guo Y."/>
            <person name="Takashima Y."/>
            <person name="Nishizawa T."/>
        </authorList>
    </citation>
    <scope>NUCLEOTIDE SEQUENCE</scope>
    <source>
        <strain evidence="3">E1425</strain>
    </source>
</reference>
<dbReference type="PANTHER" id="PTHR14336">
    <property type="entry name" value="TANDEM PH DOMAIN CONTAINING PROTEIN"/>
    <property type="match status" value="1"/>
</dbReference>
<feature type="compositionally biased region" description="Basic and acidic residues" evidence="1">
    <location>
        <begin position="376"/>
        <end position="405"/>
    </location>
</feature>
<dbReference type="OrthoDB" id="5593352at2759"/>
<gene>
    <name evidence="3" type="ORF">EMPS_06666</name>
</gene>
<feature type="compositionally biased region" description="Basic and acidic residues" evidence="1">
    <location>
        <begin position="302"/>
        <end position="325"/>
    </location>
</feature>
<dbReference type="Proteomes" id="UP000827284">
    <property type="component" value="Unassembled WGS sequence"/>
</dbReference>
<dbReference type="Pfam" id="PF15406">
    <property type="entry name" value="PH_6"/>
    <property type="match status" value="1"/>
</dbReference>
<dbReference type="PROSITE" id="PS50003">
    <property type="entry name" value="PH_DOMAIN"/>
    <property type="match status" value="1"/>
</dbReference>
<dbReference type="InterPro" id="IPR001849">
    <property type="entry name" value="PH_domain"/>
</dbReference>
<dbReference type="PANTHER" id="PTHR14336:SF8">
    <property type="entry name" value="PROTEIN OPY1"/>
    <property type="match status" value="1"/>
</dbReference>
<dbReference type="SUPFAM" id="SSF50729">
    <property type="entry name" value="PH domain-like"/>
    <property type="match status" value="1"/>
</dbReference>
<dbReference type="SMART" id="SM00233">
    <property type="entry name" value="PH"/>
    <property type="match status" value="1"/>
</dbReference>
<feature type="compositionally biased region" description="Low complexity" evidence="1">
    <location>
        <begin position="83"/>
        <end position="98"/>
    </location>
</feature>
<dbReference type="EMBL" id="BQFW01000008">
    <property type="protein sequence ID" value="GJJ74308.1"/>
    <property type="molecule type" value="Genomic_DNA"/>
</dbReference>
<keyword evidence="4" id="KW-1185">Reference proteome</keyword>
<feature type="domain" description="PH" evidence="2">
    <location>
        <begin position="35"/>
        <end position="212"/>
    </location>
</feature>
<feature type="compositionally biased region" description="Polar residues" evidence="1">
    <location>
        <begin position="437"/>
        <end position="449"/>
    </location>
</feature>
<organism evidence="3 4">
    <name type="scientific">Entomortierella parvispora</name>
    <dbReference type="NCBI Taxonomy" id="205924"/>
    <lineage>
        <taxon>Eukaryota</taxon>
        <taxon>Fungi</taxon>
        <taxon>Fungi incertae sedis</taxon>
        <taxon>Mucoromycota</taxon>
        <taxon>Mortierellomycotina</taxon>
        <taxon>Mortierellomycetes</taxon>
        <taxon>Mortierellales</taxon>
        <taxon>Mortierellaceae</taxon>
        <taxon>Entomortierella</taxon>
    </lineage>
</organism>
<dbReference type="InterPro" id="IPR011993">
    <property type="entry name" value="PH-like_dom_sf"/>
</dbReference>